<dbReference type="Pfam" id="PF08263">
    <property type="entry name" value="LRRNT_2"/>
    <property type="match status" value="1"/>
</dbReference>
<dbReference type="FunFam" id="3.80.10.10:FF:000400">
    <property type="entry name" value="Nuclear pore complex protein NUP107"/>
    <property type="match status" value="1"/>
</dbReference>
<keyword evidence="9 15" id="KW-0547">Nucleotide-binding</keyword>
<comment type="similarity">
    <text evidence="2">Belongs to the protein kinase superfamily. Ser/Thr protein kinase family.</text>
</comment>
<dbReference type="InterPro" id="IPR001245">
    <property type="entry name" value="Ser-Thr/Tyr_kinase_cat_dom"/>
</dbReference>
<evidence type="ECO:0000313" key="20">
    <source>
        <dbReference type="Proteomes" id="UP000886520"/>
    </source>
</evidence>
<sequence>MSGRGAYRIHCPVKEKDSSLVSQVPGDAFLIFCCLFLAAVHTASHGVSDPAEVGSLLAMKDGFGDGLNRLANWVGDDPCGAPRWKGVYCTSIGGTQFVRELRLMNMNFTGVLVAHIGNLTHLSILNLMWNKLQGSIPPEIGKLKNLSLLLFDGNELSGTLPPELGNLSKLDRLQIDSNNLSGPLPPSFQRLSNIRHIHLNNNSLTGTIPKELGQLAQLLHLLLDNNKMTGELPQELSNISTLIILQLDNNNFSGSIPSSYSKLVKISRLSLRNCNLSGTIPDLSALPYLAYLDLSQNQLSGTLPSLRYQSDILTTIDLSFNSLEDEVPSYYLQFQNLEFMILENNSLDGPFSANLLIHNAFPTAQSVLLFNLQHNNFSEFIPGVFSSVPNVTFRLYGNPACNDVAGNPFSNSCHQDNTGLLNFSDISVATPKSILCSENTCDGARDQELVPGLLAQGKCNCAYPLVVGYRLKSPSFAAFPSYMSGFIIYLSSALQMEDYQVHVSQYRWETGPRLGMTIKFFPKSPTHEFEEDQVEYLYGMFSSWSIPSNNTFGPYELLSFTMGFPYNDVLTPGTDGKSLAAGVVAGVVLASVAFIAILVIAALFVWIKHRHQYVRAAKSVIRGQHISGIKSFSYADMERATNNFDNSLLIGQGGYGKVYRALLADGLVVAIKRAEAGPLQGSKEFVTEIELLSRIHHCNLVSLVGYCDDEGEQMLVYEYMENGTLLDHLYSRWKTPLNFQARLQIALDSAKGILYLHTEANPPIYHRDIKSSNILLDKKGRAKVADFGLSKLAPVADLEGVAAGYVSTVVKGTPGYLDPEYFLTCKLTDKSDVYSFGIVLLEIVTGMPPIYKGKNLLKEVTLAYERDEILKIVDSRMGNHPIECIIPLIELGILCSKNQTELRPSMAEVVVRLTDIWQSTLKNSSMSFSQISFEMEVIHKKPARSSSISRSLLSTPSSMVNESLPSDAVEDVSPR</sequence>
<evidence type="ECO:0000256" key="5">
    <source>
        <dbReference type="ARBA" id="ARBA00022679"/>
    </source>
</evidence>
<keyword evidence="8" id="KW-0677">Repeat</keyword>
<dbReference type="OrthoDB" id="2020077at2759"/>
<evidence type="ECO:0000256" key="4">
    <source>
        <dbReference type="ARBA" id="ARBA00022614"/>
    </source>
</evidence>
<dbReference type="Gene3D" id="3.30.200.20">
    <property type="entry name" value="Phosphorylase Kinase, domain 1"/>
    <property type="match status" value="1"/>
</dbReference>
<evidence type="ECO:0000256" key="16">
    <source>
        <dbReference type="SAM" id="MobiDB-lite"/>
    </source>
</evidence>
<evidence type="ECO:0000256" key="8">
    <source>
        <dbReference type="ARBA" id="ARBA00022737"/>
    </source>
</evidence>
<dbReference type="PROSITE" id="PS00108">
    <property type="entry name" value="PROTEIN_KINASE_ST"/>
    <property type="match status" value="1"/>
</dbReference>
<dbReference type="Pfam" id="PF23598">
    <property type="entry name" value="LRR_14"/>
    <property type="match status" value="1"/>
</dbReference>
<evidence type="ECO:0000256" key="11">
    <source>
        <dbReference type="ARBA" id="ARBA00022840"/>
    </source>
</evidence>
<dbReference type="InterPro" id="IPR017441">
    <property type="entry name" value="Protein_kinase_ATP_BS"/>
</dbReference>
<dbReference type="PROSITE" id="PS50011">
    <property type="entry name" value="PROTEIN_KINASE_DOM"/>
    <property type="match status" value="1"/>
</dbReference>
<evidence type="ECO:0000313" key="19">
    <source>
        <dbReference type="EMBL" id="KAI5076255.1"/>
    </source>
</evidence>
<dbReference type="PANTHER" id="PTHR45974">
    <property type="entry name" value="RECEPTOR-LIKE PROTEIN 55"/>
    <property type="match status" value="1"/>
</dbReference>
<keyword evidence="3" id="KW-0723">Serine/threonine-protein kinase</keyword>
<evidence type="ECO:0000256" key="14">
    <source>
        <dbReference type="ARBA" id="ARBA00023180"/>
    </source>
</evidence>
<dbReference type="CDD" id="cd14066">
    <property type="entry name" value="STKc_IRAK"/>
    <property type="match status" value="1"/>
</dbReference>
<keyword evidence="7" id="KW-0732">Signal</keyword>
<evidence type="ECO:0000256" key="6">
    <source>
        <dbReference type="ARBA" id="ARBA00022692"/>
    </source>
</evidence>
<keyword evidence="5" id="KW-0808">Transferase</keyword>
<evidence type="ECO:0000256" key="3">
    <source>
        <dbReference type="ARBA" id="ARBA00022527"/>
    </source>
</evidence>
<dbReference type="InterPro" id="IPR000719">
    <property type="entry name" value="Prot_kinase_dom"/>
</dbReference>
<evidence type="ECO:0000256" key="9">
    <source>
        <dbReference type="ARBA" id="ARBA00022741"/>
    </source>
</evidence>
<dbReference type="GO" id="GO:0004674">
    <property type="term" value="F:protein serine/threonine kinase activity"/>
    <property type="evidence" value="ECO:0007669"/>
    <property type="project" value="UniProtKB-KW"/>
</dbReference>
<keyword evidence="20" id="KW-1185">Reference proteome</keyword>
<feature type="region of interest" description="Disordered" evidence="16">
    <location>
        <begin position="949"/>
        <end position="975"/>
    </location>
</feature>
<dbReference type="PROSITE" id="PS00107">
    <property type="entry name" value="PROTEIN_KINASE_ATP"/>
    <property type="match status" value="1"/>
</dbReference>
<evidence type="ECO:0000256" key="7">
    <source>
        <dbReference type="ARBA" id="ARBA00022729"/>
    </source>
</evidence>
<feature type="compositionally biased region" description="Low complexity" evidence="16">
    <location>
        <begin position="949"/>
        <end position="958"/>
    </location>
</feature>
<name>A0A9D4ZKK2_ADICA</name>
<gene>
    <name evidence="19" type="ORF">GOP47_0008320</name>
</gene>
<feature type="transmembrane region" description="Helical" evidence="17">
    <location>
        <begin position="579"/>
        <end position="607"/>
    </location>
</feature>
<dbReference type="InterPro" id="IPR032675">
    <property type="entry name" value="LRR_dom_sf"/>
</dbReference>
<dbReference type="FunFam" id="3.30.200.20:FF:000328">
    <property type="entry name" value="Leucine-rich repeat protein kinase family protein"/>
    <property type="match status" value="1"/>
</dbReference>
<keyword evidence="10" id="KW-0418">Kinase</keyword>
<evidence type="ECO:0000256" key="10">
    <source>
        <dbReference type="ARBA" id="ARBA00022777"/>
    </source>
</evidence>
<dbReference type="Pfam" id="PF07714">
    <property type="entry name" value="PK_Tyr_Ser-Thr"/>
    <property type="match status" value="1"/>
</dbReference>
<evidence type="ECO:0000256" key="15">
    <source>
        <dbReference type="PROSITE-ProRule" id="PRU10141"/>
    </source>
</evidence>
<protein>
    <recommendedName>
        <fullName evidence="18">Protein kinase domain-containing protein</fullName>
    </recommendedName>
</protein>
<evidence type="ECO:0000256" key="1">
    <source>
        <dbReference type="ARBA" id="ARBA00004370"/>
    </source>
</evidence>
<dbReference type="SUPFAM" id="SSF52058">
    <property type="entry name" value="L domain-like"/>
    <property type="match status" value="1"/>
</dbReference>
<feature type="domain" description="Protein kinase" evidence="18">
    <location>
        <begin position="644"/>
        <end position="921"/>
    </location>
</feature>
<feature type="binding site" evidence="15">
    <location>
        <position position="672"/>
    </location>
    <ligand>
        <name>ATP</name>
        <dbReference type="ChEBI" id="CHEBI:30616"/>
    </ligand>
</feature>
<dbReference type="PANTHER" id="PTHR45974:SF134">
    <property type="entry name" value="OS01G0960400 PROTEIN"/>
    <property type="match status" value="1"/>
</dbReference>
<dbReference type="InterPro" id="IPR055414">
    <property type="entry name" value="LRR_R13L4/SHOC2-like"/>
</dbReference>
<dbReference type="InterPro" id="IPR008271">
    <property type="entry name" value="Ser/Thr_kinase_AS"/>
</dbReference>
<keyword evidence="6 17" id="KW-0812">Transmembrane</keyword>
<evidence type="ECO:0000256" key="12">
    <source>
        <dbReference type="ARBA" id="ARBA00022989"/>
    </source>
</evidence>
<comment type="subcellular location">
    <subcellularLocation>
        <location evidence="1">Membrane</location>
    </subcellularLocation>
</comment>
<comment type="caution">
    <text evidence="19">The sequence shown here is derived from an EMBL/GenBank/DDBJ whole genome shotgun (WGS) entry which is preliminary data.</text>
</comment>
<dbReference type="AlphaFoldDB" id="A0A9D4ZKK2"/>
<dbReference type="SMART" id="SM00220">
    <property type="entry name" value="S_TKc"/>
    <property type="match status" value="1"/>
</dbReference>
<keyword evidence="4" id="KW-0433">Leucine-rich repeat</keyword>
<keyword evidence="11 15" id="KW-0067">ATP-binding</keyword>
<proteinExistence type="inferred from homology"/>
<evidence type="ECO:0000256" key="17">
    <source>
        <dbReference type="SAM" id="Phobius"/>
    </source>
</evidence>
<dbReference type="SUPFAM" id="SSF56112">
    <property type="entry name" value="Protein kinase-like (PK-like)"/>
    <property type="match status" value="1"/>
</dbReference>
<organism evidence="19 20">
    <name type="scientific">Adiantum capillus-veneris</name>
    <name type="common">Maidenhair fern</name>
    <dbReference type="NCBI Taxonomy" id="13818"/>
    <lineage>
        <taxon>Eukaryota</taxon>
        <taxon>Viridiplantae</taxon>
        <taxon>Streptophyta</taxon>
        <taxon>Embryophyta</taxon>
        <taxon>Tracheophyta</taxon>
        <taxon>Polypodiopsida</taxon>
        <taxon>Polypodiidae</taxon>
        <taxon>Polypodiales</taxon>
        <taxon>Pteridineae</taxon>
        <taxon>Pteridaceae</taxon>
        <taxon>Vittarioideae</taxon>
        <taxon>Adiantum</taxon>
    </lineage>
</organism>
<dbReference type="Gene3D" id="3.80.10.10">
    <property type="entry name" value="Ribonuclease Inhibitor"/>
    <property type="match status" value="3"/>
</dbReference>
<dbReference type="Proteomes" id="UP000886520">
    <property type="component" value="Chromosome 8"/>
</dbReference>
<dbReference type="Gene3D" id="1.10.510.10">
    <property type="entry name" value="Transferase(Phosphotransferase) domain 1"/>
    <property type="match status" value="1"/>
</dbReference>
<dbReference type="EMBL" id="JABFUD020000008">
    <property type="protein sequence ID" value="KAI5076255.1"/>
    <property type="molecule type" value="Genomic_DNA"/>
</dbReference>
<dbReference type="InterPro" id="IPR013210">
    <property type="entry name" value="LRR_N_plant-typ"/>
</dbReference>
<keyword evidence="14" id="KW-0325">Glycoprotein</keyword>
<dbReference type="InterPro" id="IPR011009">
    <property type="entry name" value="Kinase-like_dom_sf"/>
</dbReference>
<dbReference type="GO" id="GO:0016020">
    <property type="term" value="C:membrane"/>
    <property type="evidence" value="ECO:0007669"/>
    <property type="project" value="UniProtKB-SubCell"/>
</dbReference>
<reference evidence="19" key="1">
    <citation type="submission" date="2021-01" db="EMBL/GenBank/DDBJ databases">
        <title>Adiantum capillus-veneris genome.</title>
        <authorList>
            <person name="Fang Y."/>
            <person name="Liao Q."/>
        </authorList>
    </citation>
    <scope>NUCLEOTIDE SEQUENCE</scope>
    <source>
        <strain evidence="19">H3</strain>
        <tissue evidence="19">Leaf</tissue>
    </source>
</reference>
<evidence type="ECO:0000259" key="18">
    <source>
        <dbReference type="PROSITE" id="PS50011"/>
    </source>
</evidence>
<evidence type="ECO:0000256" key="13">
    <source>
        <dbReference type="ARBA" id="ARBA00023136"/>
    </source>
</evidence>
<dbReference type="FunFam" id="3.80.10.10:FF:000041">
    <property type="entry name" value="LRR receptor-like serine/threonine-protein kinase ERECTA"/>
    <property type="match status" value="1"/>
</dbReference>
<keyword evidence="13 17" id="KW-0472">Membrane</keyword>
<accession>A0A9D4ZKK2</accession>
<dbReference type="GO" id="GO:0005524">
    <property type="term" value="F:ATP binding"/>
    <property type="evidence" value="ECO:0007669"/>
    <property type="project" value="UniProtKB-UniRule"/>
</dbReference>
<evidence type="ECO:0000256" key="2">
    <source>
        <dbReference type="ARBA" id="ARBA00008684"/>
    </source>
</evidence>
<keyword evidence="12 17" id="KW-1133">Transmembrane helix</keyword>